<evidence type="ECO:0000256" key="5">
    <source>
        <dbReference type="ARBA" id="ARBA00022825"/>
    </source>
</evidence>
<dbReference type="InterPro" id="IPR040449">
    <property type="entry name" value="Peptidase_S66_N"/>
</dbReference>
<dbReference type="OrthoDB" id="9807329at2"/>
<comment type="caution">
    <text evidence="9">The sequence shown here is derived from an EMBL/GenBank/DDBJ whole genome shotgun (WGS) entry which is preliminary data.</text>
</comment>
<dbReference type="InterPro" id="IPR003507">
    <property type="entry name" value="S66_fam"/>
</dbReference>
<comment type="similarity">
    <text evidence="1">Belongs to the peptidase S66 family.</text>
</comment>
<dbReference type="Pfam" id="PF02016">
    <property type="entry name" value="Peptidase_S66"/>
    <property type="match status" value="1"/>
</dbReference>
<evidence type="ECO:0000256" key="1">
    <source>
        <dbReference type="ARBA" id="ARBA00010233"/>
    </source>
</evidence>
<keyword evidence="2 9" id="KW-0121">Carboxypeptidase</keyword>
<dbReference type="AlphaFoldDB" id="A0A2T6BQU5"/>
<dbReference type="InterPro" id="IPR029062">
    <property type="entry name" value="Class_I_gatase-like"/>
</dbReference>
<keyword evidence="10" id="KW-1185">Reference proteome</keyword>
<dbReference type="GO" id="GO:0004180">
    <property type="term" value="F:carboxypeptidase activity"/>
    <property type="evidence" value="ECO:0007669"/>
    <property type="project" value="UniProtKB-KW"/>
</dbReference>
<dbReference type="EMBL" id="QBKR01000016">
    <property type="protein sequence ID" value="PTX58473.1"/>
    <property type="molecule type" value="Genomic_DNA"/>
</dbReference>
<feature type="domain" description="LD-carboxypeptidase N-terminal" evidence="7">
    <location>
        <begin position="14"/>
        <end position="130"/>
    </location>
</feature>
<name>A0A2T6BQU5_9BACL</name>
<dbReference type="RefSeq" id="WP_108024455.1">
    <property type="nucleotide sequence ID" value="NZ_QBKR01000016.1"/>
</dbReference>
<dbReference type="PIRSF" id="PIRSF028757">
    <property type="entry name" value="LD-carboxypeptidase"/>
    <property type="match status" value="1"/>
</dbReference>
<organism evidence="9 10">
    <name type="scientific">Melghirimyces profundicolus</name>
    <dbReference type="NCBI Taxonomy" id="1242148"/>
    <lineage>
        <taxon>Bacteria</taxon>
        <taxon>Bacillati</taxon>
        <taxon>Bacillota</taxon>
        <taxon>Bacilli</taxon>
        <taxon>Bacillales</taxon>
        <taxon>Thermoactinomycetaceae</taxon>
        <taxon>Melghirimyces</taxon>
    </lineage>
</organism>
<accession>A0A2T6BQU5</accession>
<keyword evidence="5" id="KW-0720">Serine protease</keyword>
<dbReference type="Proteomes" id="UP000244240">
    <property type="component" value="Unassembled WGS sequence"/>
</dbReference>
<evidence type="ECO:0000256" key="3">
    <source>
        <dbReference type="ARBA" id="ARBA00022670"/>
    </source>
</evidence>
<dbReference type="Gene3D" id="3.40.50.10740">
    <property type="entry name" value="Class I glutamine amidotransferase-like"/>
    <property type="match status" value="1"/>
</dbReference>
<evidence type="ECO:0000259" key="7">
    <source>
        <dbReference type="Pfam" id="PF02016"/>
    </source>
</evidence>
<dbReference type="Pfam" id="PF17676">
    <property type="entry name" value="Peptidase_S66C"/>
    <property type="match status" value="1"/>
</dbReference>
<dbReference type="GO" id="GO:0008236">
    <property type="term" value="F:serine-type peptidase activity"/>
    <property type="evidence" value="ECO:0007669"/>
    <property type="project" value="UniProtKB-KW"/>
</dbReference>
<feature type="domain" description="LD-carboxypeptidase C-terminal" evidence="8">
    <location>
        <begin position="178"/>
        <end position="291"/>
    </location>
</feature>
<dbReference type="InterPro" id="IPR027478">
    <property type="entry name" value="LdcA_N"/>
</dbReference>
<evidence type="ECO:0000259" key="8">
    <source>
        <dbReference type="Pfam" id="PF17676"/>
    </source>
</evidence>
<proteinExistence type="inferred from homology"/>
<feature type="active site" description="Charge relay system" evidence="6">
    <location>
        <position position="276"/>
    </location>
</feature>
<reference evidence="9 10" key="1">
    <citation type="submission" date="2018-04" db="EMBL/GenBank/DDBJ databases">
        <title>Genomic Encyclopedia of Archaeal and Bacterial Type Strains, Phase II (KMG-II): from individual species to whole genera.</title>
        <authorList>
            <person name="Goeker M."/>
        </authorList>
    </citation>
    <scope>NUCLEOTIDE SEQUENCE [LARGE SCALE GENOMIC DNA]</scope>
    <source>
        <strain evidence="9 10">DSM 45787</strain>
    </source>
</reference>
<keyword evidence="3" id="KW-0645">Protease</keyword>
<evidence type="ECO:0000313" key="10">
    <source>
        <dbReference type="Proteomes" id="UP000244240"/>
    </source>
</evidence>
<dbReference type="PANTHER" id="PTHR30237:SF2">
    <property type="entry name" value="MUREIN TETRAPEPTIDE CARBOXYPEPTIDASE"/>
    <property type="match status" value="1"/>
</dbReference>
<dbReference type="InterPro" id="IPR040921">
    <property type="entry name" value="Peptidase_S66C"/>
</dbReference>
<feature type="active site" description="Charge relay system" evidence="6">
    <location>
        <position position="209"/>
    </location>
</feature>
<sequence length="316" mass="35057">MAIKPPMLRPGDTIGIVTPGSPEEADVINDRIDTLRGMGFNVVLGQYVYAENGFLAGTDQQRAFDLMSMFENEQVNMIMPTRGGVGVAGILPYLDYNLIRRNPKIVTGYSDITVLLNVLYQLSNLVTFHGLMLVNFHQEEPAYNFEQYFEAVTQVNPFRRIENPPDKPQISRVPGNVTGPVVGGNLTPFVGTLGTPFDIDTRGKILLLEEVNEPMTRVYRYLNHLKLAGKFDDCIGIILGECTDCIPSFGVTYEDLINDFLVPLGKPLMTNVATAHGEYKTTIPIGVNVNLNTFENTLTVVEPAVSPYISKRSFFL</sequence>
<dbReference type="InterPro" id="IPR027461">
    <property type="entry name" value="Carboxypeptidase_A_C_sf"/>
</dbReference>
<dbReference type="PANTHER" id="PTHR30237">
    <property type="entry name" value="MURAMOYLTETRAPEPTIDE CARBOXYPEPTIDASE"/>
    <property type="match status" value="1"/>
</dbReference>
<evidence type="ECO:0000256" key="4">
    <source>
        <dbReference type="ARBA" id="ARBA00022801"/>
    </source>
</evidence>
<dbReference type="SUPFAM" id="SSF52317">
    <property type="entry name" value="Class I glutamine amidotransferase-like"/>
    <property type="match status" value="1"/>
</dbReference>
<protein>
    <submittedName>
        <fullName evidence="9">Muramoyltetrapeptide carboxypeptidase</fullName>
    </submittedName>
</protein>
<evidence type="ECO:0000256" key="6">
    <source>
        <dbReference type="PIRSR" id="PIRSR028757-1"/>
    </source>
</evidence>
<dbReference type="SUPFAM" id="SSF141986">
    <property type="entry name" value="LD-carboxypeptidase A C-terminal domain-like"/>
    <property type="match status" value="1"/>
</dbReference>
<dbReference type="Gene3D" id="3.50.30.60">
    <property type="entry name" value="LD-carboxypeptidase A C-terminal domain-like"/>
    <property type="match status" value="1"/>
</dbReference>
<keyword evidence="4" id="KW-0378">Hydrolase</keyword>
<dbReference type="GO" id="GO:0006508">
    <property type="term" value="P:proteolysis"/>
    <property type="evidence" value="ECO:0007669"/>
    <property type="project" value="UniProtKB-KW"/>
</dbReference>
<evidence type="ECO:0000256" key="2">
    <source>
        <dbReference type="ARBA" id="ARBA00022645"/>
    </source>
</evidence>
<dbReference type="CDD" id="cd07025">
    <property type="entry name" value="Peptidase_S66"/>
    <property type="match status" value="1"/>
</dbReference>
<gene>
    <name evidence="9" type="ORF">C8P63_11660</name>
</gene>
<evidence type="ECO:0000313" key="9">
    <source>
        <dbReference type="EMBL" id="PTX58473.1"/>
    </source>
</evidence>
<feature type="active site" description="Nucleophile" evidence="6">
    <location>
        <position position="110"/>
    </location>
</feature>